<sequence length="90" mass="10908">MYRILPVTRRSKRFNEYFFSKIVPLWNSLPEVIVRAKNASTFKRKVRQWLFWNQFVCVFVVPYVYVEMGKSRDMHLTFNAMLLLVLCIIN</sequence>
<evidence type="ECO:0000313" key="3">
    <source>
        <dbReference type="Proteomes" id="UP000298663"/>
    </source>
</evidence>
<dbReference type="Proteomes" id="UP000298663">
    <property type="component" value="Unassembled WGS sequence"/>
</dbReference>
<gene>
    <name evidence="2" type="ORF">L596_013282</name>
</gene>
<keyword evidence="3" id="KW-1185">Reference proteome</keyword>
<keyword evidence="1" id="KW-0812">Transmembrane</keyword>
<keyword evidence="1" id="KW-0472">Membrane</keyword>
<proteinExistence type="predicted"/>
<feature type="transmembrane region" description="Helical" evidence="1">
    <location>
        <begin position="49"/>
        <end position="66"/>
    </location>
</feature>
<evidence type="ECO:0000256" key="1">
    <source>
        <dbReference type="SAM" id="Phobius"/>
    </source>
</evidence>
<dbReference type="AlphaFoldDB" id="A0A4U5NZR1"/>
<name>A0A4U5NZR1_STECR</name>
<dbReference type="EMBL" id="AZBU02000003">
    <property type="protein sequence ID" value="TKR89138.1"/>
    <property type="molecule type" value="Genomic_DNA"/>
</dbReference>
<comment type="caution">
    <text evidence="2">The sequence shown here is derived from an EMBL/GenBank/DDBJ whole genome shotgun (WGS) entry which is preliminary data.</text>
</comment>
<organism evidence="2 3">
    <name type="scientific">Steinernema carpocapsae</name>
    <name type="common">Entomopathogenic nematode</name>
    <dbReference type="NCBI Taxonomy" id="34508"/>
    <lineage>
        <taxon>Eukaryota</taxon>
        <taxon>Metazoa</taxon>
        <taxon>Ecdysozoa</taxon>
        <taxon>Nematoda</taxon>
        <taxon>Chromadorea</taxon>
        <taxon>Rhabditida</taxon>
        <taxon>Tylenchina</taxon>
        <taxon>Panagrolaimomorpha</taxon>
        <taxon>Strongyloidoidea</taxon>
        <taxon>Steinernematidae</taxon>
        <taxon>Steinernema</taxon>
    </lineage>
</organism>
<accession>A0A4U5NZR1</accession>
<evidence type="ECO:0000313" key="2">
    <source>
        <dbReference type="EMBL" id="TKR89138.1"/>
    </source>
</evidence>
<reference evidence="2 3" key="1">
    <citation type="journal article" date="2015" name="Genome Biol.">
        <title>Comparative genomics of Steinernema reveals deeply conserved gene regulatory networks.</title>
        <authorList>
            <person name="Dillman A.R."/>
            <person name="Macchietto M."/>
            <person name="Porter C.F."/>
            <person name="Rogers A."/>
            <person name="Williams B."/>
            <person name="Antoshechkin I."/>
            <person name="Lee M.M."/>
            <person name="Goodwin Z."/>
            <person name="Lu X."/>
            <person name="Lewis E.E."/>
            <person name="Goodrich-Blair H."/>
            <person name="Stock S.P."/>
            <person name="Adams B.J."/>
            <person name="Sternberg P.W."/>
            <person name="Mortazavi A."/>
        </authorList>
    </citation>
    <scope>NUCLEOTIDE SEQUENCE [LARGE SCALE GENOMIC DNA]</scope>
    <source>
        <strain evidence="2 3">ALL</strain>
    </source>
</reference>
<keyword evidence="1" id="KW-1133">Transmembrane helix</keyword>
<reference evidence="2 3" key="2">
    <citation type="journal article" date="2019" name="G3 (Bethesda)">
        <title>Hybrid Assembly of the Genome of the Entomopathogenic Nematode Steinernema carpocapsae Identifies the X-Chromosome.</title>
        <authorList>
            <person name="Serra L."/>
            <person name="Macchietto M."/>
            <person name="Macias-Munoz A."/>
            <person name="McGill C.J."/>
            <person name="Rodriguez I.M."/>
            <person name="Rodriguez B."/>
            <person name="Murad R."/>
            <person name="Mortazavi A."/>
        </authorList>
    </citation>
    <scope>NUCLEOTIDE SEQUENCE [LARGE SCALE GENOMIC DNA]</scope>
    <source>
        <strain evidence="2 3">ALL</strain>
    </source>
</reference>
<protein>
    <submittedName>
        <fullName evidence="2">Uncharacterized protein</fullName>
    </submittedName>
</protein>